<dbReference type="RefSeq" id="WP_066445502.1">
    <property type="nucleotide sequence ID" value="NZ_CAUWFI010000002.1"/>
</dbReference>
<evidence type="ECO:0000313" key="10">
    <source>
        <dbReference type="Proteomes" id="UP000295515"/>
    </source>
</evidence>
<dbReference type="InterPro" id="IPR023367">
    <property type="entry name" value="Peptidase_M42_dom2"/>
</dbReference>
<evidence type="ECO:0000256" key="7">
    <source>
        <dbReference type="PIRSR" id="PIRSR001123-1"/>
    </source>
</evidence>
<dbReference type="GeneID" id="98913983"/>
<feature type="binding site" evidence="8">
    <location>
        <position position="63"/>
    </location>
    <ligand>
        <name>Zn(2+)</name>
        <dbReference type="ChEBI" id="CHEBI:29105"/>
        <label>1</label>
    </ligand>
</feature>
<dbReference type="SUPFAM" id="SSF53187">
    <property type="entry name" value="Zn-dependent exopeptidases"/>
    <property type="match status" value="1"/>
</dbReference>
<dbReference type="PANTHER" id="PTHR32481:SF0">
    <property type="entry name" value="AMINOPEPTIDASE YPDE-RELATED"/>
    <property type="match status" value="1"/>
</dbReference>
<name>A0A4R3Z824_9FIRM</name>
<comment type="cofactor">
    <cofactor evidence="8">
        <name>a divalent metal cation</name>
        <dbReference type="ChEBI" id="CHEBI:60240"/>
    </cofactor>
    <text evidence="8">Binds 2 divalent metal cations per subunit.</text>
</comment>
<feature type="binding site" evidence="8">
    <location>
        <position position="318"/>
    </location>
    <ligand>
        <name>Zn(2+)</name>
        <dbReference type="ChEBI" id="CHEBI:29105"/>
        <label>2</label>
    </ligand>
</feature>
<dbReference type="GO" id="GO:0004177">
    <property type="term" value="F:aminopeptidase activity"/>
    <property type="evidence" value="ECO:0007669"/>
    <property type="project" value="UniProtKB-UniRule"/>
</dbReference>
<dbReference type="Proteomes" id="UP000295515">
    <property type="component" value="Unassembled WGS sequence"/>
</dbReference>
<evidence type="ECO:0000256" key="4">
    <source>
        <dbReference type="ARBA" id="ARBA00022723"/>
    </source>
</evidence>
<keyword evidence="3" id="KW-0645">Protease</keyword>
<dbReference type="CDD" id="cd05656">
    <property type="entry name" value="M42_Frv"/>
    <property type="match status" value="1"/>
</dbReference>
<keyword evidence="2 9" id="KW-0031">Aminopeptidase</keyword>
<evidence type="ECO:0000256" key="5">
    <source>
        <dbReference type="ARBA" id="ARBA00022801"/>
    </source>
</evidence>
<dbReference type="AlphaFoldDB" id="A0A4R3Z824"/>
<keyword evidence="10" id="KW-1185">Reference proteome</keyword>
<dbReference type="Gene3D" id="3.40.630.10">
    <property type="entry name" value="Zn peptidases"/>
    <property type="match status" value="1"/>
</dbReference>
<dbReference type="Gene3D" id="2.40.30.40">
    <property type="entry name" value="Peptidase M42, domain 2"/>
    <property type="match status" value="1"/>
</dbReference>
<dbReference type="SUPFAM" id="SSF101821">
    <property type="entry name" value="Aminopeptidase/glucanase lid domain"/>
    <property type="match status" value="1"/>
</dbReference>
<gene>
    <name evidence="9" type="ORF">EDD60_101158</name>
</gene>
<dbReference type="GO" id="GO:0046872">
    <property type="term" value="F:metal ion binding"/>
    <property type="evidence" value="ECO:0007669"/>
    <property type="project" value="UniProtKB-UniRule"/>
</dbReference>
<organism evidence="9 10">
    <name type="scientific">Longibaculum muris</name>
    <dbReference type="NCBI Taxonomy" id="1796628"/>
    <lineage>
        <taxon>Bacteria</taxon>
        <taxon>Bacillati</taxon>
        <taxon>Bacillota</taxon>
        <taxon>Erysipelotrichia</taxon>
        <taxon>Erysipelotrichales</taxon>
        <taxon>Coprobacillaceae</taxon>
        <taxon>Longibaculum</taxon>
    </lineage>
</organism>
<sequence>MVDLEMLKNISLVNGISGFEKQATRVMKSYIEDCVDEIEYDNLGSLIGIKKGTGQLKVLLTGHIDEIGFLVKDIDEQGFIHVIPVGGWMGQNLPSSLVVITTREGNEIKGVFGSMAPHGKTAEEMNKVTAPQDAFIDVGVLNKQEAIDLGIRKGDPITPVSEFTVMGNKKCLMSKAWDNRIGAAVIIEVFRQLKDESIYPTLYGAGTVQEEVGLRGAKTVGQMVKPDIAIAIDVTFSQDIPGDKGDVKLGTGVALGVMDGSAIAHTGLLKALEAICQENQIPYQYDMTSVGGTDSGELSKVDAGVMNITLSIPSRYMHSHRTIIHTDDFQATVDLIVSFIKAMDQSLMTQMIEDKR</sequence>
<dbReference type="GO" id="GO:0006508">
    <property type="term" value="P:proteolysis"/>
    <property type="evidence" value="ECO:0007669"/>
    <property type="project" value="UniProtKB-KW"/>
</dbReference>
<feature type="active site" description="Proton acceptor" evidence="7">
    <location>
        <position position="210"/>
    </location>
</feature>
<comment type="caution">
    <text evidence="9">The sequence shown here is derived from an EMBL/GenBank/DDBJ whole genome shotgun (WGS) entry which is preliminary data.</text>
</comment>
<dbReference type="PANTHER" id="PTHR32481">
    <property type="entry name" value="AMINOPEPTIDASE"/>
    <property type="match status" value="1"/>
</dbReference>
<dbReference type="Pfam" id="PF05343">
    <property type="entry name" value="Peptidase_M42"/>
    <property type="match status" value="1"/>
</dbReference>
<dbReference type="InterPro" id="IPR008007">
    <property type="entry name" value="Peptidase_M42"/>
</dbReference>
<feature type="binding site" evidence="8">
    <location>
        <position position="233"/>
    </location>
    <ligand>
        <name>Zn(2+)</name>
        <dbReference type="ChEBI" id="CHEBI:29105"/>
        <label>1</label>
    </ligand>
</feature>
<accession>A0A4R3Z824</accession>
<dbReference type="PIRSF" id="PIRSF001123">
    <property type="entry name" value="PepA_GA"/>
    <property type="match status" value="1"/>
</dbReference>
<dbReference type="InterPro" id="IPR051464">
    <property type="entry name" value="Peptidase_M42_aminopept"/>
</dbReference>
<keyword evidence="4 8" id="KW-0479">Metal-binding</keyword>
<reference evidence="9 10" key="1">
    <citation type="submission" date="2019-03" db="EMBL/GenBank/DDBJ databases">
        <title>Genomic Encyclopedia of Type Strains, Phase IV (KMG-IV): sequencing the most valuable type-strain genomes for metagenomic binning, comparative biology and taxonomic classification.</title>
        <authorList>
            <person name="Goeker M."/>
        </authorList>
    </citation>
    <scope>NUCLEOTIDE SEQUENCE [LARGE SCALE GENOMIC DNA]</scope>
    <source>
        <strain evidence="9 10">DSM 29487</strain>
    </source>
</reference>
<keyword evidence="5" id="KW-0378">Hydrolase</keyword>
<feature type="binding site" evidence="8">
    <location>
        <position position="178"/>
    </location>
    <ligand>
        <name>Zn(2+)</name>
        <dbReference type="ChEBI" id="CHEBI:29105"/>
        <label>2</label>
    </ligand>
</feature>
<evidence type="ECO:0000256" key="2">
    <source>
        <dbReference type="ARBA" id="ARBA00022438"/>
    </source>
</evidence>
<evidence type="ECO:0000256" key="3">
    <source>
        <dbReference type="ARBA" id="ARBA00022670"/>
    </source>
</evidence>
<evidence type="ECO:0000313" key="9">
    <source>
        <dbReference type="EMBL" id="TCW02854.1"/>
    </source>
</evidence>
<proteinExistence type="inferred from homology"/>
<evidence type="ECO:0000256" key="6">
    <source>
        <dbReference type="PIRNR" id="PIRNR001123"/>
    </source>
</evidence>
<feature type="binding site" evidence="8">
    <location>
        <position position="211"/>
    </location>
    <ligand>
        <name>Zn(2+)</name>
        <dbReference type="ChEBI" id="CHEBI:29105"/>
        <label>2</label>
    </ligand>
</feature>
<protein>
    <submittedName>
        <fullName evidence="9">Putative aminopeptidase FrvX</fullName>
    </submittedName>
</protein>
<comment type="similarity">
    <text evidence="1 6">Belongs to the peptidase M42 family.</text>
</comment>
<feature type="binding site" evidence="8">
    <location>
        <position position="178"/>
    </location>
    <ligand>
        <name>Zn(2+)</name>
        <dbReference type="ChEBI" id="CHEBI:29105"/>
        <label>1</label>
    </ligand>
</feature>
<dbReference type="EMBL" id="SMCQ01000001">
    <property type="protein sequence ID" value="TCW02854.1"/>
    <property type="molecule type" value="Genomic_DNA"/>
</dbReference>
<evidence type="ECO:0000256" key="1">
    <source>
        <dbReference type="ARBA" id="ARBA00006272"/>
    </source>
</evidence>
<evidence type="ECO:0000256" key="8">
    <source>
        <dbReference type="PIRSR" id="PIRSR001123-2"/>
    </source>
</evidence>